<organism evidence="1 2">
    <name type="scientific">Ciona intestinalis</name>
    <name type="common">Transparent sea squirt</name>
    <name type="synonym">Ascidia intestinalis</name>
    <dbReference type="NCBI Taxonomy" id="7719"/>
    <lineage>
        <taxon>Eukaryota</taxon>
        <taxon>Metazoa</taxon>
        <taxon>Chordata</taxon>
        <taxon>Tunicata</taxon>
        <taxon>Ascidiacea</taxon>
        <taxon>Phlebobranchia</taxon>
        <taxon>Cionidae</taxon>
        <taxon>Ciona</taxon>
    </lineage>
</organism>
<accession>F6T628</accession>
<keyword evidence="2" id="KW-1185">Reference proteome</keyword>
<dbReference type="Proteomes" id="UP000008144">
    <property type="component" value="Unassembled WGS sequence"/>
</dbReference>
<protein>
    <submittedName>
        <fullName evidence="1">Uncharacterized protein</fullName>
    </submittedName>
</protein>
<proteinExistence type="predicted"/>
<reference evidence="1" key="3">
    <citation type="submission" date="2025-09" db="UniProtKB">
        <authorList>
            <consortium name="Ensembl"/>
        </authorList>
    </citation>
    <scope>IDENTIFICATION</scope>
</reference>
<evidence type="ECO:0000313" key="1">
    <source>
        <dbReference type="Ensembl" id="ENSCINP00000015742.3"/>
    </source>
</evidence>
<dbReference type="Ensembl" id="ENSCINT00000015742.3">
    <property type="protein sequence ID" value="ENSCINP00000015742.3"/>
    <property type="gene ID" value="ENSCING00000019848.1"/>
</dbReference>
<dbReference type="AlphaFoldDB" id="F6T628"/>
<evidence type="ECO:0000313" key="2">
    <source>
        <dbReference type="Proteomes" id="UP000008144"/>
    </source>
</evidence>
<dbReference type="HOGENOM" id="CLU_2326001_0_0_1"/>
<reference evidence="1" key="2">
    <citation type="submission" date="2025-08" db="UniProtKB">
        <authorList>
            <consortium name="Ensembl"/>
        </authorList>
    </citation>
    <scope>IDENTIFICATION</scope>
</reference>
<dbReference type="InParanoid" id="F6T628"/>
<reference evidence="2" key="1">
    <citation type="journal article" date="2002" name="Science">
        <title>The draft genome of Ciona intestinalis: insights into chordate and vertebrate origins.</title>
        <authorList>
            <person name="Dehal P."/>
            <person name="Satou Y."/>
            <person name="Campbell R.K."/>
            <person name="Chapman J."/>
            <person name="Degnan B."/>
            <person name="De Tomaso A."/>
            <person name="Davidson B."/>
            <person name="Di Gregorio A."/>
            <person name="Gelpke M."/>
            <person name="Goodstein D.M."/>
            <person name="Harafuji N."/>
            <person name="Hastings K.E."/>
            <person name="Ho I."/>
            <person name="Hotta K."/>
            <person name="Huang W."/>
            <person name="Kawashima T."/>
            <person name="Lemaire P."/>
            <person name="Martinez D."/>
            <person name="Meinertzhagen I.A."/>
            <person name="Necula S."/>
            <person name="Nonaka M."/>
            <person name="Putnam N."/>
            <person name="Rash S."/>
            <person name="Saiga H."/>
            <person name="Satake M."/>
            <person name="Terry A."/>
            <person name="Yamada L."/>
            <person name="Wang H.G."/>
            <person name="Awazu S."/>
            <person name="Azumi K."/>
            <person name="Boore J."/>
            <person name="Branno M."/>
            <person name="Chin-Bow S."/>
            <person name="DeSantis R."/>
            <person name="Doyle S."/>
            <person name="Francino P."/>
            <person name="Keys D.N."/>
            <person name="Haga S."/>
            <person name="Hayashi H."/>
            <person name="Hino K."/>
            <person name="Imai K.S."/>
            <person name="Inaba K."/>
            <person name="Kano S."/>
            <person name="Kobayashi K."/>
            <person name="Kobayashi M."/>
            <person name="Lee B.I."/>
            <person name="Makabe K.W."/>
            <person name="Manohar C."/>
            <person name="Matassi G."/>
            <person name="Medina M."/>
            <person name="Mochizuki Y."/>
            <person name="Mount S."/>
            <person name="Morishita T."/>
            <person name="Miura S."/>
            <person name="Nakayama A."/>
            <person name="Nishizaka S."/>
            <person name="Nomoto H."/>
            <person name="Ohta F."/>
            <person name="Oishi K."/>
            <person name="Rigoutsos I."/>
            <person name="Sano M."/>
            <person name="Sasaki A."/>
            <person name="Sasakura Y."/>
            <person name="Shoguchi E."/>
            <person name="Shin-i T."/>
            <person name="Spagnuolo A."/>
            <person name="Stainier D."/>
            <person name="Suzuki M.M."/>
            <person name="Tassy O."/>
            <person name="Takatori N."/>
            <person name="Tokuoka M."/>
            <person name="Yagi K."/>
            <person name="Yoshizaki F."/>
            <person name="Wada S."/>
            <person name="Zhang C."/>
            <person name="Hyatt P.D."/>
            <person name="Larimer F."/>
            <person name="Detter C."/>
            <person name="Doggett N."/>
            <person name="Glavina T."/>
            <person name="Hawkins T."/>
            <person name="Richardson P."/>
            <person name="Lucas S."/>
            <person name="Kohara Y."/>
            <person name="Levine M."/>
            <person name="Satoh N."/>
            <person name="Rokhsar D.S."/>
        </authorList>
    </citation>
    <scope>NUCLEOTIDE SEQUENCE [LARGE SCALE GENOMIC DNA]</scope>
</reference>
<sequence>IKFEPNGIFWESVLTTTVNTASNFVRTLNKSHNSNLTRWSVTTSITLTINIQTGMKNYFKQKLIVSLILHTVFVGQNLHPSFYNGIVSIVFCCTVIYET</sequence>
<name>F6T628_CIOIN</name>